<proteinExistence type="predicted"/>
<dbReference type="AlphaFoldDB" id="A0A918JWA3"/>
<name>A0A918JWA3_9FLAO</name>
<dbReference type="RefSeq" id="WP_027412278.1">
    <property type="nucleotide sequence ID" value="NZ_BMWS01000018.1"/>
</dbReference>
<sequence>MKTVTFELPIFNPLYQGPIRIEQHTVTIEMELTAGEHLFTSVPIEVGSFFHYPIFGYISIPYSYDPDTQYFTIAGPKDSSNKQLAIHTSLDQHPKIINSHSLNNTGNTLVTHNMWTDYIENTPAIKQISQTVIRQAIDALVKKLLDTGVQGVIQTGPAPIVNPHNYQDYKAMFTPNKTEVEQPSLNDIMEVQQTVQSTYYGTITWNLNYSFANIIGSTHDPKPSGYSSWIQLWADTCNGGYDTTRCSSYNYSDGAPPFNCNTSDFVGGHVIPGKVAKKLAKGGTAYIFPICKRHNGNDNIYMSSRYNPVGVVLHNYNQ</sequence>
<reference evidence="1 2" key="1">
    <citation type="journal article" date="2014" name="Int. J. Syst. Evol. Microbiol.">
        <title>Complete genome sequence of Corynebacterium casei LMG S-19264T (=DSM 44701T), isolated from a smear-ripened cheese.</title>
        <authorList>
            <consortium name="US DOE Joint Genome Institute (JGI-PGF)"/>
            <person name="Walter F."/>
            <person name="Albersmeier A."/>
            <person name="Kalinowski J."/>
            <person name="Ruckert C."/>
        </authorList>
    </citation>
    <scope>NUCLEOTIDE SEQUENCE [LARGE SCALE GENOMIC DNA]</scope>
    <source>
        <strain evidence="1 2">KCTC 12285</strain>
    </source>
</reference>
<protein>
    <submittedName>
        <fullName evidence="1">Uncharacterized protein</fullName>
    </submittedName>
</protein>
<gene>
    <name evidence="1" type="ORF">GCM10007384_26870</name>
</gene>
<accession>A0A918JWA3</accession>
<organism evidence="1 2">
    <name type="scientific">Aquimarina muelleri</name>
    <dbReference type="NCBI Taxonomy" id="279356"/>
    <lineage>
        <taxon>Bacteria</taxon>
        <taxon>Pseudomonadati</taxon>
        <taxon>Bacteroidota</taxon>
        <taxon>Flavobacteriia</taxon>
        <taxon>Flavobacteriales</taxon>
        <taxon>Flavobacteriaceae</taxon>
        <taxon>Aquimarina</taxon>
    </lineage>
</organism>
<evidence type="ECO:0000313" key="2">
    <source>
        <dbReference type="Proteomes" id="UP000601108"/>
    </source>
</evidence>
<evidence type="ECO:0000313" key="1">
    <source>
        <dbReference type="EMBL" id="GGX24306.1"/>
    </source>
</evidence>
<comment type="caution">
    <text evidence="1">The sequence shown here is derived from an EMBL/GenBank/DDBJ whole genome shotgun (WGS) entry which is preliminary data.</text>
</comment>
<keyword evidence="2" id="KW-1185">Reference proteome</keyword>
<dbReference type="Proteomes" id="UP000601108">
    <property type="component" value="Unassembled WGS sequence"/>
</dbReference>
<dbReference type="EMBL" id="BMWS01000018">
    <property type="protein sequence ID" value="GGX24306.1"/>
    <property type="molecule type" value="Genomic_DNA"/>
</dbReference>